<protein>
    <submittedName>
        <fullName evidence="1">Uncharacterized protein</fullName>
    </submittedName>
</protein>
<evidence type="ECO:0000313" key="1">
    <source>
        <dbReference type="EMBL" id="KGF34299.1"/>
    </source>
</evidence>
<name>A0A096BME1_9BACT</name>
<evidence type="ECO:0000313" key="2">
    <source>
        <dbReference type="Proteomes" id="UP000029556"/>
    </source>
</evidence>
<dbReference type="Proteomes" id="UP000029556">
    <property type="component" value="Unassembled WGS sequence"/>
</dbReference>
<comment type="caution">
    <text evidence="1">The sequence shown here is derived from an EMBL/GenBank/DDBJ whole genome shotgun (WGS) entry which is preliminary data.</text>
</comment>
<organism evidence="1 2">
    <name type="scientific">Hoylesella buccalis DNF00853</name>
    <dbReference type="NCBI Taxonomy" id="1401074"/>
    <lineage>
        <taxon>Bacteria</taxon>
        <taxon>Pseudomonadati</taxon>
        <taxon>Bacteroidota</taxon>
        <taxon>Bacteroidia</taxon>
        <taxon>Bacteroidales</taxon>
        <taxon>Prevotellaceae</taxon>
        <taxon>Hoylesella</taxon>
    </lineage>
</organism>
<dbReference type="AlphaFoldDB" id="A0A096BME1"/>
<accession>A0A096BME1</accession>
<proteinExistence type="predicted"/>
<dbReference type="EMBL" id="JRNN01000072">
    <property type="protein sequence ID" value="KGF34299.1"/>
    <property type="molecule type" value="Genomic_DNA"/>
</dbReference>
<reference evidence="1 2" key="1">
    <citation type="submission" date="2014-07" db="EMBL/GenBank/DDBJ databases">
        <authorList>
            <person name="McCorrison J."/>
            <person name="Sanka R."/>
            <person name="Torralba M."/>
            <person name="Gillis M."/>
            <person name="Haft D.H."/>
            <person name="Methe B."/>
            <person name="Sutton G."/>
            <person name="Nelson K.E."/>
        </authorList>
    </citation>
    <scope>NUCLEOTIDE SEQUENCE [LARGE SCALE GENOMIC DNA]</scope>
    <source>
        <strain evidence="1 2">DNF00853</strain>
    </source>
</reference>
<sequence>MMVEKCGRRIYETHCFPAIHRCPHDDVRGALFGRCFSVLPESTVNFSAMLFSEEKNKSAIVMAWPHVGCFWAIINEWKIDVWWLGSVIE</sequence>
<gene>
    <name evidence="1" type="ORF">HMPREF2137_08785</name>
</gene>